<dbReference type="RefSeq" id="WP_111316007.1">
    <property type="nucleotide sequence ID" value="NZ_QEPW01000022.1"/>
</dbReference>
<dbReference type="NCBIfam" id="TIGR00752">
    <property type="entry name" value="slp"/>
    <property type="match status" value="1"/>
</dbReference>
<gene>
    <name evidence="1" type="ORF">DPV87_09655</name>
</gene>
<dbReference type="PROSITE" id="PS51257">
    <property type="entry name" value="PROKAR_LIPOPROTEIN"/>
    <property type="match status" value="1"/>
</dbReference>
<protein>
    <recommendedName>
        <fullName evidence="3">Slp family lipoprotein</fullName>
    </recommendedName>
</protein>
<evidence type="ECO:0000313" key="1">
    <source>
        <dbReference type="EMBL" id="RDE89343.1"/>
    </source>
</evidence>
<accession>A0A369YY47</accession>
<organism evidence="1 2">
    <name type="scientific">Haemophilus parainfluenzae</name>
    <dbReference type="NCBI Taxonomy" id="729"/>
    <lineage>
        <taxon>Bacteria</taxon>
        <taxon>Pseudomonadati</taxon>
        <taxon>Pseudomonadota</taxon>
        <taxon>Gammaproteobacteria</taxon>
        <taxon>Pasteurellales</taxon>
        <taxon>Pasteurellaceae</taxon>
        <taxon>Haemophilus</taxon>
    </lineage>
</organism>
<dbReference type="Pfam" id="PF03843">
    <property type="entry name" value="Slp"/>
    <property type="match status" value="1"/>
</dbReference>
<dbReference type="GO" id="GO:0019867">
    <property type="term" value="C:outer membrane"/>
    <property type="evidence" value="ECO:0007669"/>
    <property type="project" value="InterPro"/>
</dbReference>
<evidence type="ECO:0008006" key="3">
    <source>
        <dbReference type="Google" id="ProtNLM"/>
    </source>
</evidence>
<reference evidence="1 2" key="1">
    <citation type="submission" date="2018-05" db="EMBL/GenBank/DDBJ databases">
        <title>Draft Genome Sequences for a Diverse set of 7 Haemophilus Species.</title>
        <authorList>
            <person name="Nichols M."/>
            <person name="Topaz N."/>
            <person name="Wang X."/>
            <person name="Wang X."/>
            <person name="Boxrud D."/>
        </authorList>
    </citation>
    <scope>NUCLEOTIDE SEQUENCE [LARGE SCALE GENOMIC DNA]</scope>
    <source>
        <strain evidence="1 2">C2008001710</strain>
    </source>
</reference>
<comment type="caution">
    <text evidence="1">The sequence shown here is derived from an EMBL/GenBank/DDBJ whole genome shotgun (WGS) entry which is preliminary data.</text>
</comment>
<proteinExistence type="predicted"/>
<dbReference type="Proteomes" id="UP000253910">
    <property type="component" value="Unassembled WGS sequence"/>
</dbReference>
<sequence>MNKKAILVLTALSTTLVGCVNAPKGLEKEQFTLKSLSSILQSDYSCQCKSIRLGGKVLTAQALPNKTKIEVLSYPVYSTSAKPMIDEQPNGRFITYLDGFVEPESLKDQFITIGGTLLKTEQGKVDQASYTYPVIKTNHYRVWKLSQSYYYPDDMWDNWGFWGRRPYYWYGEPEIRYYLY</sequence>
<dbReference type="PANTHER" id="PTHR37530:SF1">
    <property type="entry name" value="OUTER MEMBRANE PROTEIN SLP"/>
    <property type="match status" value="1"/>
</dbReference>
<dbReference type="PANTHER" id="PTHR37530">
    <property type="entry name" value="OUTER MEMBRANE PROTEIN SLP"/>
    <property type="match status" value="1"/>
</dbReference>
<dbReference type="AlphaFoldDB" id="A0A369YY47"/>
<dbReference type="EMBL" id="QEPW01000022">
    <property type="protein sequence ID" value="RDE89343.1"/>
    <property type="molecule type" value="Genomic_DNA"/>
</dbReference>
<dbReference type="PIRSF" id="PIRSF004982">
    <property type="entry name" value="SlP"/>
    <property type="match status" value="1"/>
</dbReference>
<dbReference type="InterPro" id="IPR004658">
    <property type="entry name" value="OMP_Slp"/>
</dbReference>
<evidence type="ECO:0000313" key="2">
    <source>
        <dbReference type="Proteomes" id="UP000253910"/>
    </source>
</evidence>
<name>A0A369YY47_HAEPA</name>